<accession>A0A9D1XQ29</accession>
<feature type="domain" description="Fe/B12 periplasmic-binding" evidence="2">
    <location>
        <begin position="93"/>
        <end position="361"/>
    </location>
</feature>
<evidence type="ECO:0000313" key="3">
    <source>
        <dbReference type="EMBL" id="HIX85672.1"/>
    </source>
</evidence>
<dbReference type="PROSITE" id="PS51257">
    <property type="entry name" value="PROKAR_LIPOPROTEIN"/>
    <property type="match status" value="1"/>
</dbReference>
<dbReference type="Pfam" id="PF01497">
    <property type="entry name" value="Peripla_BP_2"/>
    <property type="match status" value="1"/>
</dbReference>
<comment type="caution">
    <text evidence="3">The sequence shown here is derived from an EMBL/GenBank/DDBJ whole genome shotgun (WGS) entry which is preliminary data.</text>
</comment>
<dbReference type="PANTHER" id="PTHR30535:SF34">
    <property type="entry name" value="MOLYBDATE-BINDING PROTEIN MOLA"/>
    <property type="match status" value="1"/>
</dbReference>
<sequence length="375" mass="42643">MRTLFALLLGLACWMMACTPSGKRIASGEPRSVDSVRYARGFTIQRFEDYTRVEVRDPWDSARLLQRYVLVDRTKPLPDGLPQGTVVRVPVRNVVVYTSVHAAIIDQLGETARVIGVCEPRYMETPAIQEGLRAGRIADLGEATAPNVERMIEIGAELVIASPFENSSYGPVEKIGIPIIEGADYMESSPLGRTEWIRFYGLLFGREERADSLFRETERAYLSLKALVADVTERPTVFSEKKYGSSWYMPAGDSYMARLFADAGADYVFKALPGKGSVPLAFERVLEQAIHADYWLLKYNQAADLTYQGLRMEYTPYEHFDAFRDRRIYACNTGKVPYYEEFPLHPDYLLKDLIGVFHPELLSGYEPRYFRRMAD</sequence>
<feature type="signal peptide" evidence="1">
    <location>
        <begin position="1"/>
        <end position="17"/>
    </location>
</feature>
<dbReference type="InterPro" id="IPR002491">
    <property type="entry name" value="ABC_transptr_periplasmic_BD"/>
</dbReference>
<reference evidence="3" key="1">
    <citation type="journal article" date="2021" name="PeerJ">
        <title>Extensive microbial diversity within the chicken gut microbiome revealed by metagenomics and culture.</title>
        <authorList>
            <person name="Gilroy R."/>
            <person name="Ravi A."/>
            <person name="Getino M."/>
            <person name="Pursley I."/>
            <person name="Horton D.L."/>
            <person name="Alikhan N.F."/>
            <person name="Baker D."/>
            <person name="Gharbi K."/>
            <person name="Hall N."/>
            <person name="Watson M."/>
            <person name="Adriaenssens E.M."/>
            <person name="Foster-Nyarko E."/>
            <person name="Jarju S."/>
            <person name="Secka A."/>
            <person name="Antonio M."/>
            <person name="Oren A."/>
            <person name="Chaudhuri R.R."/>
            <person name="La Ragione R."/>
            <person name="Hildebrand F."/>
            <person name="Pallen M.J."/>
        </authorList>
    </citation>
    <scope>NUCLEOTIDE SEQUENCE</scope>
    <source>
        <strain evidence="3">ChiHecec2B26-12326</strain>
    </source>
</reference>
<evidence type="ECO:0000313" key="4">
    <source>
        <dbReference type="Proteomes" id="UP000823847"/>
    </source>
</evidence>
<dbReference type="SUPFAM" id="SSF53807">
    <property type="entry name" value="Helical backbone' metal receptor"/>
    <property type="match status" value="1"/>
</dbReference>
<evidence type="ECO:0000256" key="1">
    <source>
        <dbReference type="SAM" id="SignalP"/>
    </source>
</evidence>
<dbReference type="AlphaFoldDB" id="A0A9D1XQ29"/>
<dbReference type="Gene3D" id="3.40.50.1980">
    <property type="entry name" value="Nitrogenase molybdenum iron protein domain"/>
    <property type="match status" value="2"/>
</dbReference>
<reference evidence="3" key="2">
    <citation type="submission" date="2021-04" db="EMBL/GenBank/DDBJ databases">
        <authorList>
            <person name="Gilroy R."/>
        </authorList>
    </citation>
    <scope>NUCLEOTIDE SEQUENCE</scope>
    <source>
        <strain evidence="3">ChiHecec2B26-12326</strain>
    </source>
</reference>
<dbReference type="PROSITE" id="PS50983">
    <property type="entry name" value="FE_B12_PBP"/>
    <property type="match status" value="1"/>
</dbReference>
<feature type="chain" id="PRO_5039500469" evidence="1">
    <location>
        <begin position="18"/>
        <end position="375"/>
    </location>
</feature>
<protein>
    <submittedName>
        <fullName evidence="3">ABC transporter substrate-binding protein</fullName>
    </submittedName>
</protein>
<dbReference type="EMBL" id="DXEN01000019">
    <property type="protein sequence ID" value="HIX85672.1"/>
    <property type="molecule type" value="Genomic_DNA"/>
</dbReference>
<dbReference type="Proteomes" id="UP000823847">
    <property type="component" value="Unassembled WGS sequence"/>
</dbReference>
<keyword evidence="1" id="KW-0732">Signal</keyword>
<dbReference type="PANTHER" id="PTHR30535">
    <property type="entry name" value="VITAMIN B12-BINDING PROTEIN"/>
    <property type="match status" value="1"/>
</dbReference>
<gene>
    <name evidence="3" type="ORF">H9848_03545</name>
</gene>
<dbReference type="GO" id="GO:0071281">
    <property type="term" value="P:cellular response to iron ion"/>
    <property type="evidence" value="ECO:0007669"/>
    <property type="project" value="TreeGrafter"/>
</dbReference>
<proteinExistence type="predicted"/>
<evidence type="ECO:0000259" key="2">
    <source>
        <dbReference type="PROSITE" id="PS50983"/>
    </source>
</evidence>
<dbReference type="InterPro" id="IPR050902">
    <property type="entry name" value="ABC_Transporter_SBP"/>
</dbReference>
<organism evidence="3 4">
    <name type="scientific">Candidatus Parabacteroides intestinigallinarum</name>
    <dbReference type="NCBI Taxonomy" id="2838722"/>
    <lineage>
        <taxon>Bacteria</taxon>
        <taxon>Pseudomonadati</taxon>
        <taxon>Bacteroidota</taxon>
        <taxon>Bacteroidia</taxon>
        <taxon>Bacteroidales</taxon>
        <taxon>Tannerellaceae</taxon>
        <taxon>Parabacteroides</taxon>
    </lineage>
</organism>
<name>A0A9D1XQ29_9BACT</name>